<dbReference type="EMBL" id="JAHBCL010000029">
    <property type="protein sequence ID" value="MBS7528009.1"/>
    <property type="molecule type" value="Genomic_DNA"/>
</dbReference>
<organism evidence="2 3">
    <name type="scientific">Fusibacter paucivorans</name>
    <dbReference type="NCBI Taxonomy" id="76009"/>
    <lineage>
        <taxon>Bacteria</taxon>
        <taxon>Bacillati</taxon>
        <taxon>Bacillota</taxon>
        <taxon>Clostridia</taxon>
        <taxon>Eubacteriales</taxon>
        <taxon>Eubacteriales Family XII. Incertae Sedis</taxon>
        <taxon>Fusibacter</taxon>
    </lineage>
</organism>
<feature type="domain" description="Ribosomal protein eL8/eL30/eS12/Gadd45" evidence="1">
    <location>
        <begin position="4"/>
        <end position="78"/>
    </location>
</feature>
<comment type="caution">
    <text evidence="2">The sequence shown here is derived from an EMBL/GenBank/DDBJ whole genome shotgun (WGS) entry which is preliminary data.</text>
</comment>
<evidence type="ECO:0000313" key="3">
    <source>
        <dbReference type="Proteomes" id="UP000746471"/>
    </source>
</evidence>
<dbReference type="InterPro" id="IPR004038">
    <property type="entry name" value="Ribosomal_eL8/eL30/eS12/Gad45"/>
</dbReference>
<sequence length="100" mass="10959">MNNVLTLLGFAQKSGNLMLGETSCEQGVLRRKVSLLIIADDLGESARQKFIRLCEAQGVPYRVLSTKEVLSQAIGKSNYGLFGIANKKFTRALIAEIDAR</sequence>
<evidence type="ECO:0000259" key="1">
    <source>
        <dbReference type="Pfam" id="PF01248"/>
    </source>
</evidence>
<dbReference type="Gene3D" id="3.30.1330.30">
    <property type="match status" value="1"/>
</dbReference>
<protein>
    <submittedName>
        <fullName evidence="2">Ribosomal L7Ae/L30e/S12e/Gadd45 family protein</fullName>
    </submittedName>
</protein>
<dbReference type="Pfam" id="PF01248">
    <property type="entry name" value="Ribosomal_L7Ae"/>
    <property type="match status" value="1"/>
</dbReference>
<name>A0ABS5PS62_9FIRM</name>
<gene>
    <name evidence="2" type="ORF">KHM83_15090</name>
</gene>
<dbReference type="RefSeq" id="WP_213237867.1">
    <property type="nucleotide sequence ID" value="NZ_JAHBCL010000029.1"/>
</dbReference>
<accession>A0ABS5PS62</accession>
<dbReference type="InterPro" id="IPR029064">
    <property type="entry name" value="Ribosomal_eL30-like_sf"/>
</dbReference>
<dbReference type="SUPFAM" id="SSF55315">
    <property type="entry name" value="L30e-like"/>
    <property type="match status" value="1"/>
</dbReference>
<evidence type="ECO:0000313" key="2">
    <source>
        <dbReference type="EMBL" id="MBS7528009.1"/>
    </source>
</evidence>
<dbReference type="Proteomes" id="UP000746471">
    <property type="component" value="Unassembled WGS sequence"/>
</dbReference>
<proteinExistence type="predicted"/>
<reference evidence="2 3" key="1">
    <citation type="submission" date="2021-05" db="EMBL/GenBank/DDBJ databases">
        <title>Fusibacter ferrireducens sp. nov., an anaerobic, sulfur- and Fe-reducing bacterium isolated from the mangrove sediment.</title>
        <authorList>
            <person name="Qiu D."/>
        </authorList>
    </citation>
    <scope>NUCLEOTIDE SEQUENCE [LARGE SCALE GENOMIC DNA]</scope>
    <source>
        <strain evidence="2 3">DSM 12116</strain>
    </source>
</reference>
<keyword evidence="3" id="KW-1185">Reference proteome</keyword>